<protein>
    <submittedName>
        <fullName evidence="2">Methyltransferase domain-containing protein</fullName>
    </submittedName>
</protein>
<feature type="domain" description="Methyltransferase type 11" evidence="1">
    <location>
        <begin position="90"/>
        <end position="139"/>
    </location>
</feature>
<name>A0A4Q9H4S7_9BURK</name>
<evidence type="ECO:0000313" key="2">
    <source>
        <dbReference type="EMBL" id="TBO31249.1"/>
    </source>
</evidence>
<dbReference type="InterPro" id="IPR013216">
    <property type="entry name" value="Methyltransf_11"/>
</dbReference>
<dbReference type="InterPro" id="IPR029063">
    <property type="entry name" value="SAM-dependent_MTases_sf"/>
</dbReference>
<evidence type="ECO:0000259" key="1">
    <source>
        <dbReference type="Pfam" id="PF08241"/>
    </source>
</evidence>
<dbReference type="Gene3D" id="3.40.50.150">
    <property type="entry name" value="Vaccinia Virus protein VP39"/>
    <property type="match status" value="1"/>
</dbReference>
<accession>A0A4Q9H4S7</accession>
<sequence length="230" mass="26350">MQTMTEAIDYFSKGHPLTRLRSHHAWKARQAMLDKFLDVFQPTARTRVLDLGVTPDTTLPESNHFEQAYPWPQSLTAASIEDVAGLRDRFPSVNFVQIPPGPLPFADRSFDLVFCSAVVEHVGSRTQQQEFVRELLRVANGYFITTPNRWFPLEFHTLLPLIHWLPQAQHQRLLRGLGKTFWAQTDNLNLLDAHTLGSLADGAPGTWHHHLEVVRLMGWPSNLMAWGQRR</sequence>
<comment type="caution">
    <text evidence="2">The sequence shown here is derived from an EMBL/GenBank/DDBJ whole genome shotgun (WGS) entry which is preliminary data.</text>
</comment>
<organism evidence="2 3">
    <name type="scientific">Aquabacterium lacunae</name>
    <dbReference type="NCBI Taxonomy" id="2528630"/>
    <lineage>
        <taxon>Bacteria</taxon>
        <taxon>Pseudomonadati</taxon>
        <taxon>Pseudomonadota</taxon>
        <taxon>Betaproteobacteria</taxon>
        <taxon>Burkholderiales</taxon>
        <taxon>Aquabacterium</taxon>
    </lineage>
</organism>
<dbReference type="Proteomes" id="UP000292120">
    <property type="component" value="Unassembled WGS sequence"/>
</dbReference>
<keyword evidence="2" id="KW-0808">Transferase</keyword>
<evidence type="ECO:0000313" key="3">
    <source>
        <dbReference type="Proteomes" id="UP000292120"/>
    </source>
</evidence>
<dbReference type="SUPFAM" id="SSF53335">
    <property type="entry name" value="S-adenosyl-L-methionine-dependent methyltransferases"/>
    <property type="match status" value="1"/>
</dbReference>
<reference evidence="2 3" key="1">
    <citation type="submission" date="2019-02" db="EMBL/GenBank/DDBJ databases">
        <title>Aquabacterium sp. strain KMB7.</title>
        <authorList>
            <person name="Chen W.-M."/>
        </authorList>
    </citation>
    <scope>NUCLEOTIDE SEQUENCE [LARGE SCALE GENOMIC DNA]</scope>
    <source>
        <strain evidence="2 3">KMB7</strain>
    </source>
</reference>
<dbReference type="RefSeq" id="WP_130967704.1">
    <property type="nucleotide sequence ID" value="NZ_SIXI01000003.1"/>
</dbReference>
<proteinExistence type="predicted"/>
<dbReference type="AlphaFoldDB" id="A0A4Q9H4S7"/>
<keyword evidence="3" id="KW-1185">Reference proteome</keyword>
<dbReference type="Pfam" id="PF08241">
    <property type="entry name" value="Methyltransf_11"/>
    <property type="match status" value="1"/>
</dbReference>
<dbReference type="OrthoDB" id="7260171at2"/>
<gene>
    <name evidence="2" type="ORF">EYS42_08355</name>
</gene>
<dbReference type="GO" id="GO:0008757">
    <property type="term" value="F:S-adenosylmethionine-dependent methyltransferase activity"/>
    <property type="evidence" value="ECO:0007669"/>
    <property type="project" value="InterPro"/>
</dbReference>
<dbReference type="EMBL" id="SIXI01000003">
    <property type="protein sequence ID" value="TBO31249.1"/>
    <property type="molecule type" value="Genomic_DNA"/>
</dbReference>
<keyword evidence="2" id="KW-0489">Methyltransferase</keyword>
<dbReference type="GO" id="GO:0032259">
    <property type="term" value="P:methylation"/>
    <property type="evidence" value="ECO:0007669"/>
    <property type="project" value="UniProtKB-KW"/>
</dbReference>